<comment type="function">
    <text evidence="4">Formation of pseudouridine at positions 38, 39 and 40 in the anticodon stem and loop of transfer RNAs.</text>
</comment>
<comment type="similarity">
    <text evidence="1 4 7">Belongs to the tRNA pseudouridine synthase TruA family.</text>
</comment>
<dbReference type="Gene3D" id="3.30.70.660">
    <property type="entry name" value="Pseudouridine synthase I, catalytic domain, C-terminal subdomain"/>
    <property type="match status" value="1"/>
</dbReference>
<dbReference type="InterPro" id="IPR020094">
    <property type="entry name" value="TruA/RsuA/RluB/E/F_N"/>
</dbReference>
<dbReference type="RefSeq" id="WP_223791385.1">
    <property type="nucleotide sequence ID" value="NZ_JAIOUQ010000007.1"/>
</dbReference>
<sequence>MVKTAFKIAYIGTDFYGFQRQPDLPTVEGELLRGFKKAGVMDDPNKSNYSIAGRTDRGVHSLGNVISLHADSNATINQINYYLPASIQIIGKVEVPHGFKPRFAEYRHYKYIFFMDPYNEKILNLELMKNAAKMLEGTHNFHNFSKRSERSPIRNVKELNVNQIGQLIVIDVIGESFLWNMVRKMVQVITMVGNGKMEDTEINLLLNPDNHAPITPVPPEGLILMDIKYKDIDFTYDKYARNNFFKTLKEEYIRRRTIAAAEEEMMKVLKAP</sequence>
<comment type="catalytic activity">
    <reaction evidence="4 7">
        <text>uridine(38/39/40) in tRNA = pseudouridine(38/39/40) in tRNA</text>
        <dbReference type="Rhea" id="RHEA:22376"/>
        <dbReference type="Rhea" id="RHEA-COMP:10085"/>
        <dbReference type="Rhea" id="RHEA-COMP:10087"/>
        <dbReference type="ChEBI" id="CHEBI:65314"/>
        <dbReference type="ChEBI" id="CHEBI:65315"/>
        <dbReference type="EC" id="5.4.99.12"/>
    </reaction>
</comment>
<dbReference type="InterPro" id="IPR020097">
    <property type="entry name" value="PsdUridine_synth_TruA_a/b_dom"/>
</dbReference>
<dbReference type="GO" id="GO:0160147">
    <property type="term" value="F:tRNA pseudouridine(38-40) synthase activity"/>
    <property type="evidence" value="ECO:0007669"/>
    <property type="project" value="UniProtKB-EC"/>
</dbReference>
<name>A0A8T5V1R6_9EURY</name>
<dbReference type="Gene3D" id="3.30.70.580">
    <property type="entry name" value="Pseudouridine synthase I, catalytic domain, N-terminal subdomain"/>
    <property type="match status" value="1"/>
</dbReference>
<dbReference type="InterPro" id="IPR020095">
    <property type="entry name" value="PsdUridine_synth_TruA_C"/>
</dbReference>
<proteinExistence type="inferred from homology"/>
<dbReference type="HAMAP" id="MF_00171">
    <property type="entry name" value="TruA"/>
    <property type="match status" value="1"/>
</dbReference>
<dbReference type="EMBL" id="JAIOUQ010000007">
    <property type="protein sequence ID" value="MBZ2165801.1"/>
    <property type="molecule type" value="Genomic_DNA"/>
</dbReference>
<dbReference type="PANTHER" id="PTHR11142">
    <property type="entry name" value="PSEUDOURIDYLATE SYNTHASE"/>
    <property type="match status" value="1"/>
</dbReference>
<protein>
    <recommendedName>
        <fullName evidence="4">tRNA pseudouridine synthase A</fullName>
        <ecNumber evidence="4">5.4.99.12</ecNumber>
    </recommendedName>
    <alternativeName>
        <fullName evidence="4">tRNA pseudouridine(38-40) synthase</fullName>
    </alternativeName>
    <alternativeName>
        <fullName evidence="4">tRNA pseudouridylate synthase I</fullName>
    </alternativeName>
    <alternativeName>
        <fullName evidence="4">tRNA-uridine isomerase I</fullName>
    </alternativeName>
</protein>
<comment type="caution">
    <text evidence="4">Lacks conserved residue(s) required for the propagation of feature annotation.</text>
</comment>
<evidence type="ECO:0000256" key="3">
    <source>
        <dbReference type="ARBA" id="ARBA00023235"/>
    </source>
</evidence>
<evidence type="ECO:0000256" key="4">
    <source>
        <dbReference type="HAMAP-Rule" id="MF_00171"/>
    </source>
</evidence>
<dbReference type="Pfam" id="PF01416">
    <property type="entry name" value="PseudoU_synth_1"/>
    <property type="match status" value="1"/>
</dbReference>
<evidence type="ECO:0000313" key="9">
    <source>
        <dbReference type="EMBL" id="MBZ2165801.1"/>
    </source>
</evidence>
<evidence type="ECO:0000256" key="1">
    <source>
        <dbReference type="ARBA" id="ARBA00009375"/>
    </source>
</evidence>
<accession>A0A8T5V1R6</accession>
<dbReference type="GO" id="GO:0031119">
    <property type="term" value="P:tRNA pseudouridine synthesis"/>
    <property type="evidence" value="ECO:0007669"/>
    <property type="project" value="UniProtKB-UniRule"/>
</dbReference>
<evidence type="ECO:0000256" key="5">
    <source>
        <dbReference type="PIRSR" id="PIRSR001430-1"/>
    </source>
</evidence>
<gene>
    <name evidence="4 9" type="primary">truA</name>
    <name evidence="9" type="ORF">K8N75_07085</name>
</gene>
<evidence type="ECO:0000259" key="8">
    <source>
        <dbReference type="Pfam" id="PF01416"/>
    </source>
</evidence>
<feature type="active site" description="Nucleophile" evidence="4 5">
    <location>
        <position position="56"/>
    </location>
</feature>
<feature type="domain" description="Pseudouridine synthase I TruA alpha/beta" evidence="8">
    <location>
        <begin position="131"/>
        <end position="229"/>
    </location>
</feature>
<evidence type="ECO:0000256" key="2">
    <source>
        <dbReference type="ARBA" id="ARBA00022694"/>
    </source>
</evidence>
<dbReference type="AlphaFoldDB" id="A0A8T5V1R6"/>
<dbReference type="PIRSF" id="PIRSF001430">
    <property type="entry name" value="tRNA_psdUrid_synth"/>
    <property type="match status" value="1"/>
</dbReference>
<dbReference type="Proteomes" id="UP000825933">
    <property type="component" value="Unassembled WGS sequence"/>
</dbReference>
<evidence type="ECO:0000313" key="10">
    <source>
        <dbReference type="Proteomes" id="UP000825933"/>
    </source>
</evidence>
<reference evidence="10" key="1">
    <citation type="journal article" date="2022" name="Microbiol. Resour. Announc.">
        <title>Draft Genome Sequence of a Methanogenic Archaeon from West Spitsbergen Permafrost.</title>
        <authorList>
            <person name="Trubitsyn V."/>
            <person name="Rivkina E."/>
            <person name="Shcherbakova V."/>
        </authorList>
    </citation>
    <scope>NUCLEOTIDE SEQUENCE [LARGE SCALE GENOMIC DNA]</scope>
    <source>
        <strain evidence="10">VT</strain>
    </source>
</reference>
<keyword evidence="2 4" id="KW-0819">tRNA processing</keyword>
<keyword evidence="10" id="KW-1185">Reference proteome</keyword>
<keyword evidence="3 4" id="KW-0413">Isomerase</keyword>
<dbReference type="PANTHER" id="PTHR11142:SF0">
    <property type="entry name" value="TRNA PSEUDOURIDINE SYNTHASE-LIKE 1"/>
    <property type="match status" value="1"/>
</dbReference>
<dbReference type="InterPro" id="IPR020103">
    <property type="entry name" value="PsdUridine_synth_cat_dom_sf"/>
</dbReference>
<comment type="caution">
    <text evidence="9">The sequence shown here is derived from an EMBL/GenBank/DDBJ whole genome shotgun (WGS) entry which is preliminary data.</text>
</comment>
<dbReference type="GO" id="GO:0003723">
    <property type="term" value="F:RNA binding"/>
    <property type="evidence" value="ECO:0007669"/>
    <property type="project" value="InterPro"/>
</dbReference>
<evidence type="ECO:0000256" key="7">
    <source>
        <dbReference type="RuleBase" id="RU003792"/>
    </source>
</evidence>
<dbReference type="SUPFAM" id="SSF55120">
    <property type="entry name" value="Pseudouridine synthase"/>
    <property type="match status" value="1"/>
</dbReference>
<organism evidence="9 10">
    <name type="scientific">Methanobacterium spitsbergense</name>
    <dbReference type="NCBI Taxonomy" id="2874285"/>
    <lineage>
        <taxon>Archaea</taxon>
        <taxon>Methanobacteriati</taxon>
        <taxon>Methanobacteriota</taxon>
        <taxon>Methanomada group</taxon>
        <taxon>Methanobacteria</taxon>
        <taxon>Methanobacteriales</taxon>
        <taxon>Methanobacteriaceae</taxon>
        <taxon>Methanobacterium</taxon>
    </lineage>
</organism>
<feature type="binding site" evidence="4 6">
    <location>
        <position position="109"/>
    </location>
    <ligand>
        <name>substrate</name>
    </ligand>
</feature>
<dbReference type="NCBIfam" id="TIGR00071">
    <property type="entry name" value="hisT_truA"/>
    <property type="match status" value="1"/>
</dbReference>
<dbReference type="EC" id="5.4.99.12" evidence="4"/>
<dbReference type="InterPro" id="IPR001406">
    <property type="entry name" value="PsdUridine_synth_TruA"/>
</dbReference>
<evidence type="ECO:0000256" key="6">
    <source>
        <dbReference type="PIRSR" id="PIRSR001430-2"/>
    </source>
</evidence>